<gene>
    <name evidence="2" type="ordered locus">RPC_4287</name>
</gene>
<organism evidence="2">
    <name type="scientific">Rhodopseudomonas palustris (strain BisB18)</name>
    <dbReference type="NCBI Taxonomy" id="316056"/>
    <lineage>
        <taxon>Bacteria</taxon>
        <taxon>Pseudomonadati</taxon>
        <taxon>Pseudomonadota</taxon>
        <taxon>Alphaproteobacteria</taxon>
        <taxon>Hyphomicrobiales</taxon>
        <taxon>Nitrobacteraceae</taxon>
        <taxon>Rhodopseudomonas</taxon>
    </lineage>
</organism>
<dbReference type="RefSeq" id="WP_011474691.1">
    <property type="nucleotide sequence ID" value="NC_007925.1"/>
</dbReference>
<sequence>MRGRRRLIVTGSSGRIGRTIAAAAAKSYAVTGVDIVPSETTDIVADVTDYEKLVRAFDGASALIHSAGLHAPHVGLFSEHEFRRVNVTGTATIIRAALTTGVRHMIFTSTTAVFGVRQDVVGDAEWIDDMSQPHPRTIYHHTKLEAEAHLAAVAGPQLKVTVLRLGRCFPEAVNLMALYRLYRGIDERDAAVAHLRALDADGPHLATHIVSGTTPFLREDRELLGVDAPTAIRLRCPALAQEFSTHGWAFPQAIDRVYDNAGACAALNWHPQFGFEHVLAAFHSGCQSVLPPISVPQ</sequence>
<dbReference type="STRING" id="316056.RPC_4287"/>
<dbReference type="eggNOG" id="COG0451">
    <property type="taxonomic scope" value="Bacteria"/>
</dbReference>
<dbReference type="EMBL" id="CP000301">
    <property type="protein sequence ID" value="ABD89810.1"/>
    <property type="molecule type" value="Genomic_DNA"/>
</dbReference>
<keyword evidence="2" id="KW-0413">Isomerase</keyword>
<feature type="domain" description="NAD-dependent epimerase/dehydratase" evidence="1">
    <location>
        <begin position="8"/>
        <end position="167"/>
    </location>
</feature>
<dbReference type="InterPro" id="IPR050177">
    <property type="entry name" value="Lipid_A_modif_metabolic_enz"/>
</dbReference>
<accession>Q20YH6</accession>
<dbReference type="AlphaFoldDB" id="Q20YH6"/>
<evidence type="ECO:0000313" key="2">
    <source>
        <dbReference type="EMBL" id="ABD89810.1"/>
    </source>
</evidence>
<name>Q20YH6_RHOPB</name>
<dbReference type="PANTHER" id="PTHR43245">
    <property type="entry name" value="BIFUNCTIONAL POLYMYXIN RESISTANCE PROTEIN ARNA"/>
    <property type="match status" value="1"/>
</dbReference>
<dbReference type="PANTHER" id="PTHR43245:SF54">
    <property type="entry name" value="BLL0593 PROTEIN"/>
    <property type="match status" value="1"/>
</dbReference>
<protein>
    <submittedName>
        <fullName evidence="2">3-beta hydroxysteroid dehydrogenase/isomerase</fullName>
    </submittedName>
</protein>
<dbReference type="SUPFAM" id="SSF51735">
    <property type="entry name" value="NAD(P)-binding Rossmann-fold domains"/>
    <property type="match status" value="1"/>
</dbReference>
<dbReference type="HOGENOM" id="CLU_054225_0_0_5"/>
<reference evidence="2" key="1">
    <citation type="submission" date="2006-03" db="EMBL/GenBank/DDBJ databases">
        <title>Complete sequence of Rhodopseudomonas palustris BisB18.</title>
        <authorList>
            <consortium name="US DOE Joint Genome Institute"/>
            <person name="Copeland A."/>
            <person name="Lucas S."/>
            <person name="Lapidus A."/>
            <person name="Barry K."/>
            <person name="Detter J.C."/>
            <person name="Glavina del Rio T."/>
            <person name="Hammon N."/>
            <person name="Israni S."/>
            <person name="Dalin E."/>
            <person name="Tice H."/>
            <person name="Pitluck S."/>
            <person name="Chain P."/>
            <person name="Malfatti S."/>
            <person name="Shin M."/>
            <person name="Vergez L."/>
            <person name="Schmutz J."/>
            <person name="Larimer F."/>
            <person name="Land M."/>
            <person name="Hauser L."/>
            <person name="Pelletier D.A."/>
            <person name="Kyrpides N."/>
            <person name="Anderson I."/>
            <person name="Oda Y."/>
            <person name="Harwood C.S."/>
            <person name="Richardson P."/>
        </authorList>
    </citation>
    <scope>NUCLEOTIDE SEQUENCE [LARGE SCALE GENOMIC DNA]</scope>
    <source>
        <strain evidence="2">BisB18</strain>
    </source>
</reference>
<dbReference type="InterPro" id="IPR001509">
    <property type="entry name" value="Epimerase_deHydtase"/>
</dbReference>
<dbReference type="Gene3D" id="3.40.50.720">
    <property type="entry name" value="NAD(P)-binding Rossmann-like Domain"/>
    <property type="match status" value="1"/>
</dbReference>
<dbReference type="GO" id="GO:0016853">
    <property type="term" value="F:isomerase activity"/>
    <property type="evidence" value="ECO:0007669"/>
    <property type="project" value="UniProtKB-KW"/>
</dbReference>
<proteinExistence type="predicted"/>
<dbReference type="KEGG" id="rpc:RPC_4287"/>
<evidence type="ECO:0000259" key="1">
    <source>
        <dbReference type="Pfam" id="PF01370"/>
    </source>
</evidence>
<dbReference type="Pfam" id="PF01370">
    <property type="entry name" value="Epimerase"/>
    <property type="match status" value="1"/>
</dbReference>
<dbReference type="InterPro" id="IPR036291">
    <property type="entry name" value="NAD(P)-bd_dom_sf"/>
</dbReference>